<keyword evidence="8 13" id="KW-0735">Signal-anchor</keyword>
<evidence type="ECO:0000256" key="12">
    <source>
        <dbReference type="ARBA" id="ARBA00023211"/>
    </source>
</evidence>
<evidence type="ECO:0000256" key="4">
    <source>
        <dbReference type="ARBA" id="ARBA00008661"/>
    </source>
</evidence>
<dbReference type="GO" id="GO:0000139">
    <property type="term" value="C:Golgi membrane"/>
    <property type="evidence" value="ECO:0007669"/>
    <property type="project" value="UniProtKB-SubCell"/>
</dbReference>
<dbReference type="PANTHER" id="PTHR11214">
    <property type="entry name" value="BETA-1,3-N-ACETYLGLUCOSAMINYLTRANSFERASE"/>
    <property type="match status" value="1"/>
</dbReference>
<dbReference type="EnsemblPlants" id="Ma10_t23550.1">
    <property type="protein sequence ID" value="Ma10_p23550.1"/>
    <property type="gene ID" value="Ma10_g23550"/>
</dbReference>
<dbReference type="InParanoid" id="A0A804KZK0"/>
<dbReference type="EC" id="2.4.1.-" evidence="13"/>
<evidence type="ECO:0000256" key="11">
    <source>
        <dbReference type="ARBA" id="ARBA00023136"/>
    </source>
</evidence>
<comment type="pathway">
    <text evidence="3">Protein modification; protein glycosylation.</text>
</comment>
<name>A0A804KZK0_MUSAM</name>
<feature type="transmembrane region" description="Helical" evidence="13">
    <location>
        <begin position="12"/>
        <end position="36"/>
    </location>
</feature>
<evidence type="ECO:0000313" key="14">
    <source>
        <dbReference type="EMBL" id="CAG1854413.1"/>
    </source>
</evidence>
<keyword evidence="9 13" id="KW-1133">Transmembrane helix</keyword>
<dbReference type="UniPathway" id="UPA00378"/>
<dbReference type="Proteomes" id="UP000012960">
    <property type="component" value="Unplaced"/>
</dbReference>
<comment type="cofactor">
    <cofactor evidence="1 13">
        <name>Mn(2+)</name>
        <dbReference type="ChEBI" id="CHEBI:29035"/>
    </cofactor>
</comment>
<dbReference type="InterPro" id="IPR002659">
    <property type="entry name" value="Glyco_trans_31"/>
</dbReference>
<dbReference type="KEGG" id="mus:103969066"/>
<reference evidence="14" key="1">
    <citation type="submission" date="2021-03" db="EMBL/GenBank/DDBJ databases">
        <authorList>
            <consortium name="Genoscope - CEA"/>
            <person name="William W."/>
        </authorList>
    </citation>
    <scope>NUCLEOTIDE SEQUENCE</scope>
    <source>
        <strain evidence="14">Doubled-haploid Pahang</strain>
    </source>
</reference>
<evidence type="ECO:0000256" key="6">
    <source>
        <dbReference type="ARBA" id="ARBA00022679"/>
    </source>
</evidence>
<evidence type="ECO:0000256" key="7">
    <source>
        <dbReference type="ARBA" id="ARBA00022692"/>
    </source>
</evidence>
<keyword evidence="10 13" id="KW-0333">Golgi apparatus</keyword>
<keyword evidence="11 13" id="KW-0472">Membrane</keyword>
<keyword evidence="12 13" id="KW-0464">Manganese</keyword>
<dbReference type="EMBL" id="HG996476">
    <property type="protein sequence ID" value="CAG1854413.1"/>
    <property type="molecule type" value="Genomic_DNA"/>
</dbReference>
<gene>
    <name evidence="14" type="ORF">GSMUA_326390.1</name>
</gene>
<evidence type="ECO:0000256" key="5">
    <source>
        <dbReference type="ARBA" id="ARBA00022676"/>
    </source>
</evidence>
<proteinExistence type="inferred from homology"/>
<evidence type="ECO:0000256" key="1">
    <source>
        <dbReference type="ARBA" id="ARBA00001936"/>
    </source>
</evidence>
<reference evidence="15" key="2">
    <citation type="submission" date="2021-05" db="UniProtKB">
        <authorList>
            <consortium name="EnsemblPlants"/>
        </authorList>
    </citation>
    <scope>IDENTIFICATION</scope>
    <source>
        <strain evidence="15">subsp. malaccensis</strain>
    </source>
</reference>
<evidence type="ECO:0000256" key="2">
    <source>
        <dbReference type="ARBA" id="ARBA00004323"/>
    </source>
</evidence>
<evidence type="ECO:0000256" key="8">
    <source>
        <dbReference type="ARBA" id="ARBA00022968"/>
    </source>
</evidence>
<keyword evidence="5 13" id="KW-0328">Glycosyltransferase</keyword>
<dbReference type="Pfam" id="PF01762">
    <property type="entry name" value="Galactosyl_T"/>
    <property type="match status" value="1"/>
</dbReference>
<keyword evidence="16" id="KW-1185">Reference proteome</keyword>
<keyword evidence="6" id="KW-0808">Transferase</keyword>
<dbReference type="OrthoDB" id="2139606at2759"/>
<evidence type="ECO:0000256" key="3">
    <source>
        <dbReference type="ARBA" id="ARBA00004922"/>
    </source>
</evidence>
<dbReference type="FunCoup" id="A0A804KZK0">
    <property type="interactions" value="6"/>
</dbReference>
<comment type="similarity">
    <text evidence="4 13">Belongs to the glycosyltransferase 31 family.</text>
</comment>
<protein>
    <recommendedName>
        <fullName evidence="13">Hexosyltransferase</fullName>
        <ecNumber evidence="13">2.4.1.-</ecNumber>
    </recommendedName>
</protein>
<dbReference type="OMA" id="WITASDM"/>
<keyword evidence="7 13" id="KW-0812">Transmembrane</keyword>
<sequence>MEKISFPAISVSRAATGAFVLLLTVSLIAVIFLVVYPNDLRLQSIVTGGCEPRPLRAPRFVGAVASPSPPSPDLRILLGVLTVPDAYERRSLVRRAYLLQQPSLIGKALVDVRFVLCNLTKEEQRVLVAMEIMLYGDIMILNCTENVNDGKTYNYFSSLPRTLGGADDRRPYDYVIKTDDDTYYRLGNLAETLRTLPREDLYLGLRVPCHRTEEGFMSGMGYLLSWDLVEWISTSELARRKMMGPEDIMVGVWMNEAGRGRNRIDTNPRMYDYPEGPDNCFRHAFIPDTIAVHKLKDNMKWAKTLQYFNVTHNLETSDLSPY</sequence>
<dbReference type="Gramene" id="Ma10_t23550.1">
    <property type="protein sequence ID" value="Ma10_p23550.1"/>
    <property type="gene ID" value="Ma10_g23550"/>
</dbReference>
<evidence type="ECO:0000313" key="15">
    <source>
        <dbReference type="EnsemblPlants" id="Ma10_p23550.1"/>
    </source>
</evidence>
<dbReference type="FunFam" id="3.90.550.50:FF:000027">
    <property type="entry name" value="Hexosyltransferase"/>
    <property type="match status" value="1"/>
</dbReference>
<comment type="subcellular location">
    <subcellularLocation>
        <location evidence="2 13">Golgi apparatus membrane</location>
        <topology evidence="2 13">Single-pass type II membrane protein</topology>
    </subcellularLocation>
</comment>
<evidence type="ECO:0000256" key="10">
    <source>
        <dbReference type="ARBA" id="ARBA00023034"/>
    </source>
</evidence>
<organism evidence="15 16">
    <name type="scientific">Musa acuminata subsp. malaccensis</name>
    <name type="common">Wild banana</name>
    <name type="synonym">Musa malaccensis</name>
    <dbReference type="NCBI Taxonomy" id="214687"/>
    <lineage>
        <taxon>Eukaryota</taxon>
        <taxon>Viridiplantae</taxon>
        <taxon>Streptophyta</taxon>
        <taxon>Embryophyta</taxon>
        <taxon>Tracheophyta</taxon>
        <taxon>Spermatophyta</taxon>
        <taxon>Magnoliopsida</taxon>
        <taxon>Liliopsida</taxon>
        <taxon>Zingiberales</taxon>
        <taxon>Musaceae</taxon>
        <taxon>Musa</taxon>
    </lineage>
</organism>
<evidence type="ECO:0000313" key="16">
    <source>
        <dbReference type="Proteomes" id="UP000012960"/>
    </source>
</evidence>
<evidence type="ECO:0000256" key="13">
    <source>
        <dbReference type="RuleBase" id="RU363063"/>
    </source>
</evidence>
<dbReference type="Gene3D" id="3.90.550.50">
    <property type="match status" value="1"/>
</dbReference>
<dbReference type="AlphaFoldDB" id="A0A804KZK0"/>
<dbReference type="GO" id="GO:0016758">
    <property type="term" value="F:hexosyltransferase activity"/>
    <property type="evidence" value="ECO:0007669"/>
    <property type="project" value="InterPro"/>
</dbReference>
<evidence type="ECO:0000256" key="9">
    <source>
        <dbReference type="ARBA" id="ARBA00022989"/>
    </source>
</evidence>
<accession>A0A804KZK0</accession>
<dbReference type="PANTHER" id="PTHR11214:SF363">
    <property type="entry name" value="HEXOSYLTRANSFERASE"/>
    <property type="match status" value="1"/>
</dbReference>